<gene>
    <name evidence="2" type="ORF">NEZAVI_LOCUS1715</name>
</gene>
<comment type="subcellular location">
    <subcellularLocation>
        <location evidence="1">Mitochondrion inner membrane</location>
        <topology evidence="1">Single-pass membrane protein</topology>
    </subcellularLocation>
</comment>
<evidence type="ECO:0000313" key="3">
    <source>
        <dbReference type="Proteomes" id="UP001152798"/>
    </source>
</evidence>
<comment type="function">
    <text evidence="1">Component of the MICOS complex, a large protein complex of the mitochondrial inner membrane that plays crucial roles in the maintenance of crista junctions, inner membrane architecture, and formation of contact sites to the outer membrane.</text>
</comment>
<keyword evidence="1" id="KW-0496">Mitochondrion</keyword>
<organism evidence="2 3">
    <name type="scientific">Nezara viridula</name>
    <name type="common">Southern green stink bug</name>
    <name type="synonym">Cimex viridulus</name>
    <dbReference type="NCBI Taxonomy" id="85310"/>
    <lineage>
        <taxon>Eukaryota</taxon>
        <taxon>Metazoa</taxon>
        <taxon>Ecdysozoa</taxon>
        <taxon>Arthropoda</taxon>
        <taxon>Hexapoda</taxon>
        <taxon>Insecta</taxon>
        <taxon>Pterygota</taxon>
        <taxon>Neoptera</taxon>
        <taxon>Paraneoptera</taxon>
        <taxon>Hemiptera</taxon>
        <taxon>Heteroptera</taxon>
        <taxon>Panheteroptera</taxon>
        <taxon>Pentatomomorpha</taxon>
        <taxon>Pentatomoidea</taxon>
        <taxon>Pentatomidae</taxon>
        <taxon>Pentatominae</taxon>
        <taxon>Nezara</taxon>
    </lineage>
</organism>
<evidence type="ECO:0000256" key="1">
    <source>
        <dbReference type="RuleBase" id="RU363009"/>
    </source>
</evidence>
<keyword evidence="3" id="KW-1185">Reference proteome</keyword>
<dbReference type="InterPro" id="IPR026769">
    <property type="entry name" value="Mic13"/>
</dbReference>
<comment type="similarity">
    <text evidence="1">Belongs to the MICOS complex subunit Mic13 family.</text>
</comment>
<dbReference type="Proteomes" id="UP001152798">
    <property type="component" value="Chromosome 1"/>
</dbReference>
<keyword evidence="1" id="KW-0999">Mitochondrion inner membrane</keyword>
<dbReference type="Pfam" id="PF15884">
    <property type="entry name" value="QIL1"/>
    <property type="match status" value="1"/>
</dbReference>
<keyword evidence="1" id="KW-0472">Membrane</keyword>
<name>A0A9P0DYQ1_NEZVI</name>
<dbReference type="AlphaFoldDB" id="A0A9P0DYQ1"/>
<dbReference type="GO" id="GO:0061617">
    <property type="term" value="C:MICOS complex"/>
    <property type="evidence" value="ECO:0007669"/>
    <property type="project" value="UniProtKB-UniRule"/>
</dbReference>
<sequence length="168" mass="18394">MTICDGTADSGCDKTVLTDPSAFTSDSRIDRLTMCRASPASSARNKIKTSQMAANYKAPKGILITLLKCAVFGFAFHETANQGVWSDSSKTEALTAKYLSWTEAYFSTNNGFERTPDKLFDTARIAHSVENVWNDIIVGVNDFMTSIPEKISHAISANLDPPEKSTKR</sequence>
<evidence type="ECO:0000313" key="2">
    <source>
        <dbReference type="EMBL" id="CAH1390519.1"/>
    </source>
</evidence>
<protein>
    <recommendedName>
        <fullName evidence="1">MICOS complex subunit MIC13</fullName>
    </recommendedName>
</protein>
<accession>A0A9P0DYQ1</accession>
<dbReference type="OrthoDB" id="6619181at2759"/>
<reference evidence="2" key="1">
    <citation type="submission" date="2022-01" db="EMBL/GenBank/DDBJ databases">
        <authorList>
            <person name="King R."/>
        </authorList>
    </citation>
    <scope>NUCLEOTIDE SEQUENCE</scope>
</reference>
<proteinExistence type="inferred from homology"/>
<comment type="subunit">
    <text evidence="1">Component of the mitochondrial contact site and cristae organizing system (MICOS) complex.</text>
</comment>
<dbReference type="EMBL" id="OV725077">
    <property type="protein sequence ID" value="CAH1390519.1"/>
    <property type="molecule type" value="Genomic_DNA"/>
</dbReference>